<dbReference type="Proteomes" id="UP000272474">
    <property type="component" value="Unassembled WGS sequence"/>
</dbReference>
<reference evidence="3 4" key="1">
    <citation type="journal article" date="2014" name="Int. J. Syst. Evol. Microbiol.">
        <title>Streptomyces hoynatensis sp. nov., isolated from deep marine sediment.</title>
        <authorList>
            <person name="Veyisoglu A."/>
            <person name="Sahin N."/>
        </authorList>
    </citation>
    <scope>NUCLEOTIDE SEQUENCE [LARGE SCALE GENOMIC DNA]</scope>
    <source>
        <strain evidence="3 4">KCTC 29097</strain>
    </source>
</reference>
<feature type="domain" description="DUF8185" evidence="2">
    <location>
        <begin position="107"/>
        <end position="212"/>
    </location>
</feature>
<dbReference type="EMBL" id="RBAL01000023">
    <property type="protein sequence ID" value="RKN37607.1"/>
    <property type="molecule type" value="Genomic_DNA"/>
</dbReference>
<dbReference type="InterPro" id="IPR058498">
    <property type="entry name" value="DUF8185"/>
</dbReference>
<feature type="domain" description="DUF8010" evidence="1">
    <location>
        <begin position="7"/>
        <end position="104"/>
    </location>
</feature>
<keyword evidence="4" id="KW-1185">Reference proteome</keyword>
<dbReference type="InterPro" id="IPR058323">
    <property type="entry name" value="DUF8010"/>
</dbReference>
<evidence type="ECO:0000259" key="1">
    <source>
        <dbReference type="Pfam" id="PF26035"/>
    </source>
</evidence>
<dbReference type="Pfam" id="PF26572">
    <property type="entry name" value="DUF8185"/>
    <property type="match status" value="1"/>
</dbReference>
<proteinExistence type="predicted"/>
<dbReference type="RefSeq" id="WP_120684374.1">
    <property type="nucleotide sequence ID" value="NZ_RBAL01000023.1"/>
</dbReference>
<organism evidence="3 4">
    <name type="scientific">Streptomyces hoynatensis</name>
    <dbReference type="NCBI Taxonomy" id="1141874"/>
    <lineage>
        <taxon>Bacteria</taxon>
        <taxon>Bacillati</taxon>
        <taxon>Actinomycetota</taxon>
        <taxon>Actinomycetes</taxon>
        <taxon>Kitasatosporales</taxon>
        <taxon>Streptomycetaceae</taxon>
        <taxon>Streptomyces</taxon>
    </lineage>
</organism>
<protein>
    <submittedName>
        <fullName evidence="3">Uncharacterized protein</fullName>
    </submittedName>
</protein>
<sequence length="221" mass="23106">MTADASPRTLSLAAAQDAGDLAAFLARQLRWDRAAAARLQADGEVVAVFTRPARFEVIAVRPCLLRAPARLDVTVSAGELAEAIDVERGEFTVPGQVTGPAWAGLLPPRGGWRALGEPAAERVREAAGAVVAEFRARTEALAAGERTRAALDALAEEIWSRTLPGTPLPLRAVHAAHALGLLRAAGPLAVLACGSWLRLRTPLGSTAVRRAGLPGLSVTPR</sequence>
<dbReference type="Pfam" id="PF26035">
    <property type="entry name" value="DUF8010"/>
    <property type="match status" value="1"/>
</dbReference>
<evidence type="ECO:0000259" key="2">
    <source>
        <dbReference type="Pfam" id="PF26572"/>
    </source>
</evidence>
<dbReference type="AlphaFoldDB" id="A0A3A9YQI6"/>
<accession>A0A3A9YQI6</accession>
<name>A0A3A9YQI6_9ACTN</name>
<dbReference type="OrthoDB" id="4801220at2"/>
<evidence type="ECO:0000313" key="4">
    <source>
        <dbReference type="Proteomes" id="UP000272474"/>
    </source>
</evidence>
<comment type="caution">
    <text evidence="3">The sequence shown here is derived from an EMBL/GenBank/DDBJ whole genome shotgun (WGS) entry which is preliminary data.</text>
</comment>
<gene>
    <name evidence="3" type="ORF">D7294_27070</name>
</gene>
<evidence type="ECO:0000313" key="3">
    <source>
        <dbReference type="EMBL" id="RKN37607.1"/>
    </source>
</evidence>